<dbReference type="RefSeq" id="WP_203658912.1">
    <property type="nucleotide sequence ID" value="NZ_BAAAZM010000024.1"/>
</dbReference>
<dbReference type="Proteomes" id="UP000612808">
    <property type="component" value="Unassembled WGS sequence"/>
</dbReference>
<name>A0A8J3NEK9_9ACTN</name>
<dbReference type="InterPro" id="IPR034660">
    <property type="entry name" value="DinB/YfiT-like"/>
</dbReference>
<reference evidence="1" key="1">
    <citation type="submission" date="2021-01" db="EMBL/GenBank/DDBJ databases">
        <title>Whole genome shotgun sequence of Actinocatenispora rupis NBRC 107355.</title>
        <authorList>
            <person name="Komaki H."/>
            <person name="Tamura T."/>
        </authorList>
    </citation>
    <scope>NUCLEOTIDE SEQUENCE</scope>
    <source>
        <strain evidence="1">NBRC 107355</strain>
    </source>
</reference>
<dbReference type="SUPFAM" id="SSF109854">
    <property type="entry name" value="DinB/YfiT-like putative metalloenzymes"/>
    <property type="match status" value="1"/>
</dbReference>
<accession>A0A8J3NEK9</accession>
<evidence type="ECO:0000313" key="1">
    <source>
        <dbReference type="EMBL" id="GID12704.1"/>
    </source>
</evidence>
<proteinExistence type="predicted"/>
<gene>
    <name evidence="1" type="ORF">Aru02nite_35930</name>
</gene>
<protein>
    <submittedName>
        <fullName evidence="1">Mini-circle protein</fullName>
    </submittedName>
</protein>
<dbReference type="Pfam" id="PF04978">
    <property type="entry name" value="MST"/>
    <property type="match status" value="1"/>
</dbReference>
<keyword evidence="2" id="KW-1185">Reference proteome</keyword>
<dbReference type="EMBL" id="BOMB01000020">
    <property type="protein sequence ID" value="GID12704.1"/>
    <property type="molecule type" value="Genomic_DNA"/>
</dbReference>
<evidence type="ECO:0000313" key="2">
    <source>
        <dbReference type="Proteomes" id="UP000612808"/>
    </source>
</evidence>
<sequence length="181" mass="19740">MDDTIEPTEPPVAGTEADTLVGCLERIRRTFAWKCAGLDAAGLRATTAASTVTLGGLLKHLANCEDDYLSVRLFGNAPHPPWDTVDWAADEDWEWHSAADDSPAYLYELWRDTVARSRANVSAALADGGPDRPAAYTTADGRSPNLRRLLVDLIEEYARHLGHADLIRESIDGLVGEDAPR</sequence>
<comment type="caution">
    <text evidence="1">The sequence shown here is derived from an EMBL/GenBank/DDBJ whole genome shotgun (WGS) entry which is preliminary data.</text>
</comment>
<dbReference type="Gene3D" id="1.20.120.450">
    <property type="entry name" value="dinb family like domain"/>
    <property type="match status" value="1"/>
</dbReference>
<dbReference type="AlphaFoldDB" id="A0A8J3NEK9"/>
<organism evidence="1 2">
    <name type="scientific">Actinocatenispora rupis</name>
    <dbReference type="NCBI Taxonomy" id="519421"/>
    <lineage>
        <taxon>Bacteria</taxon>
        <taxon>Bacillati</taxon>
        <taxon>Actinomycetota</taxon>
        <taxon>Actinomycetes</taxon>
        <taxon>Micromonosporales</taxon>
        <taxon>Micromonosporaceae</taxon>
        <taxon>Actinocatenispora</taxon>
    </lineage>
</organism>
<dbReference type="InterPro" id="IPR007061">
    <property type="entry name" value="MST-like"/>
</dbReference>